<feature type="region of interest" description="Disordered" evidence="1">
    <location>
        <begin position="1"/>
        <end position="41"/>
    </location>
</feature>
<dbReference type="AlphaFoldDB" id="Q7UH59"/>
<dbReference type="EnsemblBacteria" id="CAD78118">
    <property type="protein sequence ID" value="CAD78118"/>
    <property type="gene ID" value="RB4825"/>
</dbReference>
<proteinExistence type="predicted"/>
<dbReference type="KEGG" id="rba:RB4825"/>
<gene>
    <name evidence="2" type="ordered locus">RB4825</name>
</gene>
<evidence type="ECO:0000256" key="1">
    <source>
        <dbReference type="SAM" id="MobiDB-lite"/>
    </source>
</evidence>
<accession>Q7UH59</accession>
<keyword evidence="3" id="KW-1185">Reference proteome</keyword>
<evidence type="ECO:0000313" key="2">
    <source>
        <dbReference type="EMBL" id="CAD78118.1"/>
    </source>
</evidence>
<dbReference type="InParanoid" id="Q7UH59"/>
<reference evidence="2 3" key="1">
    <citation type="journal article" date="2003" name="Proc. Natl. Acad. Sci. U.S.A.">
        <title>Complete genome sequence of the marine planctomycete Pirellula sp. strain 1.</title>
        <authorList>
            <person name="Gloeckner F.O."/>
            <person name="Kube M."/>
            <person name="Bauer M."/>
            <person name="Teeling H."/>
            <person name="Lombardot T."/>
            <person name="Ludwig W."/>
            <person name="Gade D."/>
            <person name="Beck A."/>
            <person name="Borzym K."/>
            <person name="Heitmann K."/>
            <person name="Rabus R."/>
            <person name="Schlesner H."/>
            <person name="Amann R."/>
            <person name="Reinhardt R."/>
        </authorList>
    </citation>
    <scope>NUCLEOTIDE SEQUENCE [LARGE SCALE GENOMIC DNA]</scope>
    <source>
        <strain evidence="3">DSM 10527 / NCIMB 13988 / SH1</strain>
    </source>
</reference>
<feature type="compositionally biased region" description="Basic and acidic residues" evidence="1">
    <location>
        <begin position="1"/>
        <end position="17"/>
    </location>
</feature>
<organism evidence="2 3">
    <name type="scientific">Rhodopirellula baltica (strain DSM 10527 / NCIMB 13988 / SH1)</name>
    <dbReference type="NCBI Taxonomy" id="243090"/>
    <lineage>
        <taxon>Bacteria</taxon>
        <taxon>Pseudomonadati</taxon>
        <taxon>Planctomycetota</taxon>
        <taxon>Planctomycetia</taxon>
        <taxon>Pirellulales</taxon>
        <taxon>Pirellulaceae</taxon>
        <taxon>Rhodopirellula</taxon>
    </lineage>
</organism>
<dbReference type="STRING" id="243090.RB4825"/>
<dbReference type="EMBL" id="BX294141">
    <property type="protein sequence ID" value="CAD78118.1"/>
    <property type="molecule type" value="Genomic_DNA"/>
</dbReference>
<dbReference type="Proteomes" id="UP000001025">
    <property type="component" value="Chromosome"/>
</dbReference>
<evidence type="ECO:0000313" key="3">
    <source>
        <dbReference type="Proteomes" id="UP000001025"/>
    </source>
</evidence>
<dbReference type="HOGENOM" id="CLU_2331780_0_0_0"/>
<feature type="region of interest" description="Disordered" evidence="1">
    <location>
        <begin position="62"/>
        <end position="81"/>
    </location>
</feature>
<name>Q7UH59_RHOBA</name>
<sequence length="98" mass="10698">MTPLRHWDCESPKDHCTRSGLQPPHSRAMSEDQCSHSPEPSSALINTNLCEVLSIIETTMGTADNNQSTPHVPANLLTPLSPSRQEGRAAFLLMSLFG</sequence>
<protein>
    <submittedName>
        <fullName evidence="2">Uncharacterized protein</fullName>
    </submittedName>
</protein>